<sequence>MGRKCELNNDDSGDSPSTVLPLLSLLTSRENLSSVSGHYSQSEKVKPVLAVLCSVREGLVCSYRIGVVISGTFLWLEFVVN</sequence>
<proteinExistence type="predicted"/>
<dbReference type="Proteomes" id="UP001283361">
    <property type="component" value="Unassembled WGS sequence"/>
</dbReference>
<dbReference type="EMBL" id="JAWDGP010006848">
    <property type="protein sequence ID" value="KAK3734461.1"/>
    <property type="molecule type" value="Genomic_DNA"/>
</dbReference>
<organism evidence="1 2">
    <name type="scientific">Elysia crispata</name>
    <name type="common">lettuce slug</name>
    <dbReference type="NCBI Taxonomy" id="231223"/>
    <lineage>
        <taxon>Eukaryota</taxon>
        <taxon>Metazoa</taxon>
        <taxon>Spiralia</taxon>
        <taxon>Lophotrochozoa</taxon>
        <taxon>Mollusca</taxon>
        <taxon>Gastropoda</taxon>
        <taxon>Heterobranchia</taxon>
        <taxon>Euthyneura</taxon>
        <taxon>Panpulmonata</taxon>
        <taxon>Sacoglossa</taxon>
        <taxon>Placobranchoidea</taxon>
        <taxon>Plakobranchidae</taxon>
        <taxon>Elysia</taxon>
    </lineage>
</organism>
<name>A0AAE0Y7X0_9GAST</name>
<evidence type="ECO:0000313" key="1">
    <source>
        <dbReference type="EMBL" id="KAK3734461.1"/>
    </source>
</evidence>
<protein>
    <submittedName>
        <fullName evidence="1">Uncharacterized protein</fullName>
    </submittedName>
</protein>
<accession>A0AAE0Y7X0</accession>
<keyword evidence="2" id="KW-1185">Reference proteome</keyword>
<reference evidence="1" key="1">
    <citation type="journal article" date="2023" name="G3 (Bethesda)">
        <title>A reference genome for the long-term kleptoplast-retaining sea slug Elysia crispata morphotype clarki.</title>
        <authorList>
            <person name="Eastman K.E."/>
            <person name="Pendleton A.L."/>
            <person name="Shaikh M.A."/>
            <person name="Suttiyut T."/>
            <person name="Ogas R."/>
            <person name="Tomko P."/>
            <person name="Gavelis G."/>
            <person name="Widhalm J.R."/>
            <person name="Wisecaver J.H."/>
        </authorList>
    </citation>
    <scope>NUCLEOTIDE SEQUENCE</scope>
    <source>
        <strain evidence="1">ECLA1</strain>
    </source>
</reference>
<dbReference type="AlphaFoldDB" id="A0AAE0Y7X0"/>
<gene>
    <name evidence="1" type="ORF">RRG08_029136</name>
</gene>
<comment type="caution">
    <text evidence="1">The sequence shown here is derived from an EMBL/GenBank/DDBJ whole genome shotgun (WGS) entry which is preliminary data.</text>
</comment>
<evidence type="ECO:0000313" key="2">
    <source>
        <dbReference type="Proteomes" id="UP001283361"/>
    </source>
</evidence>